<evidence type="ECO:0000259" key="6">
    <source>
        <dbReference type="PROSITE" id="PS50923"/>
    </source>
</evidence>
<name>A0ABN8M3C4_9CNID</name>
<dbReference type="SUPFAM" id="SSF57535">
    <property type="entry name" value="Complement control module/SCR domain"/>
    <property type="match status" value="2"/>
</dbReference>
<accession>A0ABN8M3C4</accession>
<dbReference type="Pfam" id="PF00084">
    <property type="entry name" value="Sushi"/>
    <property type="match status" value="2"/>
</dbReference>
<protein>
    <recommendedName>
        <fullName evidence="6">Sushi domain-containing protein</fullName>
    </recommendedName>
</protein>
<comment type="caution">
    <text evidence="7">The sequence shown here is derived from an EMBL/GenBank/DDBJ whole genome shotgun (WGS) entry which is preliminary data.</text>
</comment>
<keyword evidence="8" id="KW-1185">Reference proteome</keyword>
<keyword evidence="3" id="KW-1015">Disulfide bond</keyword>
<dbReference type="InterPro" id="IPR000436">
    <property type="entry name" value="Sushi_SCR_CCP_dom"/>
</dbReference>
<proteinExistence type="predicted"/>
<gene>
    <name evidence="7" type="ORF">PEVE_00017844</name>
</gene>
<organism evidence="7 8">
    <name type="scientific">Porites evermanni</name>
    <dbReference type="NCBI Taxonomy" id="104178"/>
    <lineage>
        <taxon>Eukaryota</taxon>
        <taxon>Metazoa</taxon>
        <taxon>Cnidaria</taxon>
        <taxon>Anthozoa</taxon>
        <taxon>Hexacorallia</taxon>
        <taxon>Scleractinia</taxon>
        <taxon>Fungiina</taxon>
        <taxon>Poritidae</taxon>
        <taxon>Porites</taxon>
    </lineage>
</organism>
<dbReference type="PANTHER" id="PTHR45656:SF4">
    <property type="entry name" value="PROTEIN CBR-CLEC-78"/>
    <property type="match status" value="1"/>
</dbReference>
<dbReference type="InterPro" id="IPR051277">
    <property type="entry name" value="SEZ6_CSMD_C4BPB_Regulators"/>
</dbReference>
<dbReference type="SMART" id="SM00032">
    <property type="entry name" value="CCP"/>
    <property type="match status" value="2"/>
</dbReference>
<dbReference type="CDD" id="cd00033">
    <property type="entry name" value="CCP"/>
    <property type="match status" value="2"/>
</dbReference>
<sequence>MYIPDLRHKVPSFSASCPDPGIPYQGKRIDQDFRHGHTVRFTCPRDYVIEGAAAIKCTDGRWNSTKQSRKTPCAEPTDPKHGLKMDRDFRHGRSVRFYCYSGYQRVGVTSITCNDGKWDGLVPLCKG</sequence>
<evidence type="ECO:0000256" key="4">
    <source>
        <dbReference type="PROSITE-ProRule" id="PRU00302"/>
    </source>
</evidence>
<feature type="domain" description="Sushi" evidence="6">
    <location>
        <begin position="71"/>
        <end position="127"/>
    </location>
</feature>
<evidence type="ECO:0000313" key="7">
    <source>
        <dbReference type="EMBL" id="CAH3023027.1"/>
    </source>
</evidence>
<evidence type="ECO:0000256" key="3">
    <source>
        <dbReference type="ARBA" id="ARBA00023157"/>
    </source>
</evidence>
<feature type="domain" description="Sushi" evidence="6">
    <location>
        <begin position="15"/>
        <end position="70"/>
    </location>
</feature>
<evidence type="ECO:0000313" key="8">
    <source>
        <dbReference type="Proteomes" id="UP001159427"/>
    </source>
</evidence>
<keyword evidence="2" id="KW-0677">Repeat</keyword>
<keyword evidence="4" id="KW-0768">Sushi</keyword>
<dbReference type="PANTHER" id="PTHR45656">
    <property type="entry name" value="PROTEIN CBR-CLEC-78"/>
    <property type="match status" value="1"/>
</dbReference>
<keyword evidence="1" id="KW-0732">Signal</keyword>
<feature type="compositionally biased region" description="Basic and acidic residues" evidence="5">
    <location>
        <begin position="77"/>
        <end position="86"/>
    </location>
</feature>
<evidence type="ECO:0000256" key="1">
    <source>
        <dbReference type="ARBA" id="ARBA00022729"/>
    </source>
</evidence>
<feature type="region of interest" description="Disordered" evidence="5">
    <location>
        <begin position="63"/>
        <end position="86"/>
    </location>
</feature>
<dbReference type="Gene3D" id="2.10.70.10">
    <property type="entry name" value="Complement Module, domain 1"/>
    <property type="match status" value="2"/>
</dbReference>
<dbReference type="Proteomes" id="UP001159427">
    <property type="component" value="Unassembled WGS sequence"/>
</dbReference>
<reference evidence="7 8" key="1">
    <citation type="submission" date="2022-05" db="EMBL/GenBank/DDBJ databases">
        <authorList>
            <consortium name="Genoscope - CEA"/>
            <person name="William W."/>
        </authorList>
    </citation>
    <scope>NUCLEOTIDE SEQUENCE [LARGE SCALE GENOMIC DNA]</scope>
</reference>
<evidence type="ECO:0000256" key="5">
    <source>
        <dbReference type="SAM" id="MobiDB-lite"/>
    </source>
</evidence>
<comment type="caution">
    <text evidence="4">Lacks conserved residue(s) required for the propagation of feature annotation.</text>
</comment>
<dbReference type="EMBL" id="CALNXI010000244">
    <property type="protein sequence ID" value="CAH3023027.1"/>
    <property type="molecule type" value="Genomic_DNA"/>
</dbReference>
<dbReference type="InterPro" id="IPR035976">
    <property type="entry name" value="Sushi/SCR/CCP_sf"/>
</dbReference>
<dbReference type="PROSITE" id="PS50923">
    <property type="entry name" value="SUSHI"/>
    <property type="match status" value="2"/>
</dbReference>
<evidence type="ECO:0000256" key="2">
    <source>
        <dbReference type="ARBA" id="ARBA00022737"/>
    </source>
</evidence>